<proteinExistence type="inferred from homology"/>
<keyword evidence="3 4" id="KW-0687">Ribonucleoprotein</keyword>
<dbReference type="GO" id="GO:0003735">
    <property type="term" value="F:structural constituent of ribosome"/>
    <property type="evidence" value="ECO:0007669"/>
    <property type="project" value="InterPro"/>
</dbReference>
<dbReference type="GO" id="GO:1990904">
    <property type="term" value="C:ribonucleoprotein complex"/>
    <property type="evidence" value="ECO:0007669"/>
    <property type="project" value="UniProtKB-KW"/>
</dbReference>
<name>A0A2Z5ZBA3_9STRA</name>
<sequence length="130" mass="14982">MLTDKISYILTKIKNAAKVKHETVIFPFTKNFLSISRILKQEGFIKDFRISQKNKKIIILLKYKRISNNSTFKEIKQISKPSLHIYTSFNDISKKIDQIGITLISTPKGILTNKEAKKLHIGGEILCYIL</sequence>
<evidence type="ECO:0000256" key="4">
    <source>
        <dbReference type="RuleBase" id="RU003660"/>
    </source>
</evidence>
<gene>
    <name evidence="5" type="primary">rps8</name>
</gene>
<dbReference type="PROSITE" id="PS00053">
    <property type="entry name" value="RIBOSOMAL_S8"/>
    <property type="match status" value="1"/>
</dbReference>
<dbReference type="SUPFAM" id="SSF56047">
    <property type="entry name" value="Ribosomal protein S8"/>
    <property type="match status" value="1"/>
</dbReference>
<dbReference type="NCBIfam" id="NF001109">
    <property type="entry name" value="PRK00136.1"/>
    <property type="match status" value="1"/>
</dbReference>
<accession>A0A2Z5ZBA3</accession>
<keyword evidence="5" id="KW-0934">Plastid</keyword>
<protein>
    <submittedName>
        <fullName evidence="5">Ribosomal protein S8</fullName>
    </submittedName>
</protein>
<dbReference type="GO" id="GO:0005737">
    <property type="term" value="C:cytoplasm"/>
    <property type="evidence" value="ECO:0007669"/>
    <property type="project" value="UniProtKB-ARBA"/>
</dbReference>
<comment type="similarity">
    <text evidence="1 4">Belongs to the universal ribosomal protein uS8 family.</text>
</comment>
<dbReference type="PANTHER" id="PTHR11758">
    <property type="entry name" value="40S RIBOSOMAL PROTEIN S15A"/>
    <property type="match status" value="1"/>
</dbReference>
<dbReference type="GO" id="GO:0006412">
    <property type="term" value="P:translation"/>
    <property type="evidence" value="ECO:0007669"/>
    <property type="project" value="InterPro"/>
</dbReference>
<dbReference type="Pfam" id="PF00410">
    <property type="entry name" value="Ribosomal_S8"/>
    <property type="match status" value="1"/>
</dbReference>
<dbReference type="EMBL" id="AP018508">
    <property type="protein sequence ID" value="BBC77678.1"/>
    <property type="molecule type" value="Genomic_DNA"/>
</dbReference>
<evidence type="ECO:0000256" key="1">
    <source>
        <dbReference type="ARBA" id="ARBA00006471"/>
    </source>
</evidence>
<dbReference type="InterPro" id="IPR000630">
    <property type="entry name" value="Ribosomal_uS8"/>
</dbReference>
<organism evidence="5">
    <name type="scientific">Nitzschia sp. NIES-3576</name>
    <dbReference type="NCBI Taxonomy" id="2083273"/>
    <lineage>
        <taxon>Eukaryota</taxon>
        <taxon>Sar</taxon>
        <taxon>Stramenopiles</taxon>
        <taxon>Ochrophyta</taxon>
        <taxon>Bacillariophyta</taxon>
        <taxon>Bacillariophyceae</taxon>
        <taxon>Bacillariophycidae</taxon>
        <taxon>Bacillariales</taxon>
        <taxon>Bacillariaceae</taxon>
        <taxon>Nitzschia</taxon>
    </lineage>
</organism>
<dbReference type="InterPro" id="IPR047863">
    <property type="entry name" value="Ribosomal_uS8_CS"/>
</dbReference>
<reference evidence="5" key="1">
    <citation type="submission" date="2018-02" db="EMBL/GenBank/DDBJ databases">
        <title>Evolution and diversity of non-photosynthetic diatom plastid genomes.</title>
        <authorList>
            <person name="Kamikawa R."/>
            <person name="Ishii K."/>
        </authorList>
    </citation>
    <scope>NUCLEOTIDE SEQUENCE</scope>
    <source>
        <strain evidence="5">NIES 3576</strain>
    </source>
</reference>
<evidence type="ECO:0000256" key="2">
    <source>
        <dbReference type="ARBA" id="ARBA00022980"/>
    </source>
</evidence>
<dbReference type="Gene3D" id="3.30.1370.30">
    <property type="match status" value="1"/>
</dbReference>
<evidence type="ECO:0000313" key="5">
    <source>
        <dbReference type="EMBL" id="BBC77678.1"/>
    </source>
</evidence>
<evidence type="ECO:0000256" key="3">
    <source>
        <dbReference type="ARBA" id="ARBA00023274"/>
    </source>
</evidence>
<dbReference type="FunFam" id="3.30.1490.10:FF:000001">
    <property type="entry name" value="30S ribosomal protein S8"/>
    <property type="match status" value="1"/>
</dbReference>
<geneLocation type="plastid" evidence="5"/>
<dbReference type="AlphaFoldDB" id="A0A2Z5ZBA3"/>
<dbReference type="HAMAP" id="MF_01302_B">
    <property type="entry name" value="Ribosomal_uS8_B"/>
    <property type="match status" value="1"/>
</dbReference>
<dbReference type="InterPro" id="IPR035987">
    <property type="entry name" value="Ribosomal_uS8_sf"/>
</dbReference>
<dbReference type="Gene3D" id="3.30.1490.10">
    <property type="match status" value="1"/>
</dbReference>
<keyword evidence="2 4" id="KW-0689">Ribosomal protein</keyword>
<dbReference type="GO" id="GO:0005840">
    <property type="term" value="C:ribosome"/>
    <property type="evidence" value="ECO:0007669"/>
    <property type="project" value="UniProtKB-KW"/>
</dbReference>